<feature type="transmembrane region" description="Helical" evidence="8">
    <location>
        <begin position="296"/>
        <end position="314"/>
    </location>
</feature>
<dbReference type="InterPro" id="IPR051449">
    <property type="entry name" value="ABC-2_transporter_component"/>
</dbReference>
<feature type="domain" description="ABC transmembrane type-2" evidence="9">
    <location>
        <begin position="151"/>
        <end position="373"/>
    </location>
</feature>
<dbReference type="GO" id="GO:0005886">
    <property type="term" value="C:plasma membrane"/>
    <property type="evidence" value="ECO:0007669"/>
    <property type="project" value="UniProtKB-SubCell"/>
</dbReference>
<feature type="transmembrane region" description="Helical" evidence="8">
    <location>
        <begin position="21"/>
        <end position="40"/>
    </location>
</feature>
<dbReference type="InterPro" id="IPR013525">
    <property type="entry name" value="ABC2_TM"/>
</dbReference>
<evidence type="ECO:0000256" key="4">
    <source>
        <dbReference type="ARBA" id="ARBA00022475"/>
    </source>
</evidence>
<evidence type="ECO:0000259" key="9">
    <source>
        <dbReference type="PROSITE" id="PS51012"/>
    </source>
</evidence>
<reference evidence="10 11" key="1">
    <citation type="submission" date="2019-01" db="EMBL/GenBank/DDBJ databases">
        <title>Complete genome sequence of Cohnella hallensis HS21 isolated from Korean fir (Abies koreana) rhizospheric soil.</title>
        <authorList>
            <person name="Jiang L."/>
            <person name="Kang S.W."/>
            <person name="Kim S."/>
            <person name="Jung J."/>
            <person name="Kim C.Y."/>
            <person name="Kim D.H."/>
            <person name="Kim S.W."/>
            <person name="Lee J."/>
        </authorList>
    </citation>
    <scope>NUCLEOTIDE SEQUENCE [LARGE SCALE GENOMIC DNA]</scope>
    <source>
        <strain evidence="10 11">HS21</strain>
    </source>
</reference>
<dbReference type="PANTHER" id="PTHR30294">
    <property type="entry name" value="MEMBRANE COMPONENT OF ABC TRANSPORTER YHHJ-RELATED"/>
    <property type="match status" value="1"/>
</dbReference>
<accession>A0A3T1D962</accession>
<keyword evidence="6 8" id="KW-1133">Transmembrane helix</keyword>
<dbReference type="AlphaFoldDB" id="A0A3T1D962"/>
<keyword evidence="3" id="KW-0813">Transport</keyword>
<feature type="transmembrane region" description="Helical" evidence="8">
    <location>
        <begin position="348"/>
        <end position="368"/>
    </location>
</feature>
<dbReference type="PANTHER" id="PTHR30294:SF38">
    <property type="entry name" value="TRANSPORT PERMEASE PROTEIN"/>
    <property type="match status" value="1"/>
</dbReference>
<evidence type="ECO:0000256" key="5">
    <source>
        <dbReference type="ARBA" id="ARBA00022692"/>
    </source>
</evidence>
<dbReference type="PROSITE" id="PS51012">
    <property type="entry name" value="ABC_TM2"/>
    <property type="match status" value="1"/>
</dbReference>
<feature type="transmembrane region" description="Helical" evidence="8">
    <location>
        <begin position="188"/>
        <end position="207"/>
    </location>
</feature>
<keyword evidence="11" id="KW-1185">Reference proteome</keyword>
<evidence type="ECO:0000313" key="11">
    <source>
        <dbReference type="Proteomes" id="UP000289856"/>
    </source>
</evidence>
<feature type="transmembrane region" description="Helical" evidence="8">
    <location>
        <begin position="228"/>
        <end position="251"/>
    </location>
</feature>
<keyword evidence="4" id="KW-1003">Cell membrane</keyword>
<feature type="transmembrane region" description="Helical" evidence="8">
    <location>
        <begin position="263"/>
        <end position="284"/>
    </location>
</feature>
<evidence type="ECO:0000256" key="3">
    <source>
        <dbReference type="ARBA" id="ARBA00022448"/>
    </source>
</evidence>
<comment type="similarity">
    <text evidence="2">Belongs to the ABC-2 integral membrane protein family.</text>
</comment>
<dbReference type="InterPro" id="IPR047817">
    <property type="entry name" value="ABC2_TM_bact-type"/>
</dbReference>
<comment type="subcellular location">
    <subcellularLocation>
        <location evidence="1">Cell membrane</location>
        <topology evidence="1">Multi-pass membrane protein</topology>
    </subcellularLocation>
</comment>
<proteinExistence type="inferred from homology"/>
<dbReference type="Proteomes" id="UP000289856">
    <property type="component" value="Chromosome"/>
</dbReference>
<evidence type="ECO:0000256" key="7">
    <source>
        <dbReference type="ARBA" id="ARBA00023136"/>
    </source>
</evidence>
<protein>
    <submittedName>
        <fullName evidence="10">Transport permease protein</fullName>
    </submittedName>
</protein>
<dbReference type="Pfam" id="PF12698">
    <property type="entry name" value="ABC2_membrane_3"/>
    <property type="match status" value="1"/>
</dbReference>
<dbReference type="OrthoDB" id="1952619at2"/>
<dbReference type="GO" id="GO:0140359">
    <property type="term" value="F:ABC-type transporter activity"/>
    <property type="evidence" value="ECO:0007669"/>
    <property type="project" value="InterPro"/>
</dbReference>
<name>A0A3T1D962_9BACL</name>
<dbReference type="EMBL" id="AP019400">
    <property type="protein sequence ID" value="BBI34585.1"/>
    <property type="molecule type" value="Genomic_DNA"/>
</dbReference>
<keyword evidence="5 8" id="KW-0812">Transmembrane</keyword>
<gene>
    <name evidence="10" type="ORF">KCTCHS21_39840</name>
</gene>
<dbReference type="RefSeq" id="WP_130612148.1">
    <property type="nucleotide sequence ID" value="NZ_AP019400.1"/>
</dbReference>
<dbReference type="KEGG" id="cohn:KCTCHS21_39840"/>
<evidence type="ECO:0000256" key="2">
    <source>
        <dbReference type="ARBA" id="ARBA00007783"/>
    </source>
</evidence>
<keyword evidence="7 8" id="KW-0472">Membrane</keyword>
<evidence type="ECO:0000256" key="6">
    <source>
        <dbReference type="ARBA" id="ARBA00022989"/>
    </source>
</evidence>
<sequence length="377" mass="41676">MRLVLLMAWNEINQLIRIRTVILMLLVLPLLLIFLLGNALDGDTRAVKLSIYSAENDELSLSAKQYLTSAEVSSYLDSRIRDSVDEVQDDLLSGKSDYGFVVVEGEIHLYPGKFTERNMIAESMLNRFIADRNIIQSAQILLPQLTQDQVNSSQKELASSRSLVQIGNLVSGDITDFNKFSALQYNSVAYLVMFMLYSGMTGAIGITKERDTGTLLRLYAMPVSLNTMLLGKLIGVTMFSFIQAAFIILFTKEIYGVNWGTDYGGIALVCVLVSMATVSFAIIISSFIRSRRGIESIFSLLIIVMTFLSGGMIVDLGASIRRIGKFTINHWANEALRRMMAGGSLSESWQAVTILSAITLVLIGLSIVRFRKAVALS</sequence>
<evidence type="ECO:0000313" key="10">
    <source>
        <dbReference type="EMBL" id="BBI34585.1"/>
    </source>
</evidence>
<evidence type="ECO:0000256" key="1">
    <source>
        <dbReference type="ARBA" id="ARBA00004651"/>
    </source>
</evidence>
<organism evidence="10 11">
    <name type="scientific">Cohnella abietis</name>
    <dbReference type="NCBI Taxonomy" id="2507935"/>
    <lineage>
        <taxon>Bacteria</taxon>
        <taxon>Bacillati</taxon>
        <taxon>Bacillota</taxon>
        <taxon>Bacilli</taxon>
        <taxon>Bacillales</taxon>
        <taxon>Paenibacillaceae</taxon>
        <taxon>Cohnella</taxon>
    </lineage>
</organism>
<evidence type="ECO:0000256" key="8">
    <source>
        <dbReference type="SAM" id="Phobius"/>
    </source>
</evidence>